<dbReference type="Pfam" id="PF00903">
    <property type="entry name" value="Glyoxalase"/>
    <property type="match status" value="1"/>
</dbReference>
<proteinExistence type="predicted"/>
<protein>
    <submittedName>
        <fullName evidence="2">Glyoxalase</fullName>
    </submittedName>
</protein>
<organism evidence="2 3">
    <name type="scientific">Nocardioides turkmenicus</name>
    <dbReference type="NCBI Taxonomy" id="2711220"/>
    <lineage>
        <taxon>Bacteria</taxon>
        <taxon>Bacillati</taxon>
        <taxon>Actinomycetota</taxon>
        <taxon>Actinomycetes</taxon>
        <taxon>Propionibacteriales</taxon>
        <taxon>Nocardioidaceae</taxon>
        <taxon>Nocardioides</taxon>
    </lineage>
</organism>
<dbReference type="Proteomes" id="UP000483261">
    <property type="component" value="Unassembled WGS sequence"/>
</dbReference>
<dbReference type="EMBL" id="JAALAA010000005">
    <property type="protein sequence ID" value="NGN92490.1"/>
    <property type="molecule type" value="Genomic_DNA"/>
</dbReference>
<dbReference type="PROSITE" id="PS51819">
    <property type="entry name" value="VOC"/>
    <property type="match status" value="1"/>
</dbReference>
<feature type="domain" description="VOC" evidence="1">
    <location>
        <begin position="4"/>
        <end position="126"/>
    </location>
</feature>
<dbReference type="RefSeq" id="WP_165110261.1">
    <property type="nucleotide sequence ID" value="NZ_JAALAA010000005.1"/>
</dbReference>
<dbReference type="PANTHER" id="PTHR36503:SF1">
    <property type="entry name" value="BLR2520 PROTEIN"/>
    <property type="match status" value="1"/>
</dbReference>
<reference evidence="2 3" key="1">
    <citation type="submission" date="2020-02" db="EMBL/GenBank/DDBJ databases">
        <title>Whole-genome analyses of novel actinobacteria.</title>
        <authorList>
            <person name="Sahin N."/>
        </authorList>
    </citation>
    <scope>NUCLEOTIDE SEQUENCE [LARGE SCALE GENOMIC DNA]</scope>
    <source>
        <strain evidence="2 3">KC13</strain>
    </source>
</reference>
<dbReference type="Gene3D" id="3.10.180.10">
    <property type="entry name" value="2,3-Dihydroxybiphenyl 1,2-Dioxygenase, domain 1"/>
    <property type="match status" value="1"/>
</dbReference>
<comment type="caution">
    <text evidence="2">The sequence shown here is derived from an EMBL/GenBank/DDBJ whole genome shotgun (WGS) entry which is preliminary data.</text>
</comment>
<gene>
    <name evidence="2" type="ORF">G5C66_07005</name>
</gene>
<name>A0A6M1QXT8_9ACTN</name>
<sequence>MDQRISFITVAVADVAASRSFYVDGLGWTPEMEADGVVMIRVGEHVILSLWDRSEFEEEVGRIAVADGVAPFTLAHNVATRAEVDEVLGLAGSLGREVSAAAEREWGGYTGYFADPDGVRWEIAYNPGPVGQTVLPG</sequence>
<evidence type="ECO:0000259" key="1">
    <source>
        <dbReference type="PROSITE" id="PS51819"/>
    </source>
</evidence>
<dbReference type="InterPro" id="IPR037523">
    <property type="entry name" value="VOC_core"/>
</dbReference>
<dbReference type="SUPFAM" id="SSF54593">
    <property type="entry name" value="Glyoxalase/Bleomycin resistance protein/Dihydroxybiphenyl dioxygenase"/>
    <property type="match status" value="1"/>
</dbReference>
<dbReference type="InterPro" id="IPR029068">
    <property type="entry name" value="Glyas_Bleomycin-R_OHBP_Dase"/>
</dbReference>
<keyword evidence="3" id="KW-1185">Reference proteome</keyword>
<dbReference type="AlphaFoldDB" id="A0A6M1QXT8"/>
<evidence type="ECO:0000313" key="3">
    <source>
        <dbReference type="Proteomes" id="UP000483261"/>
    </source>
</evidence>
<dbReference type="InterPro" id="IPR004360">
    <property type="entry name" value="Glyas_Fos-R_dOase_dom"/>
</dbReference>
<evidence type="ECO:0000313" key="2">
    <source>
        <dbReference type="EMBL" id="NGN92490.1"/>
    </source>
</evidence>
<accession>A0A6M1QXT8</accession>
<dbReference type="PANTHER" id="PTHR36503">
    <property type="entry name" value="BLR2520 PROTEIN"/>
    <property type="match status" value="1"/>
</dbReference>